<proteinExistence type="predicted"/>
<dbReference type="AlphaFoldDB" id="A0A7R8UWD2"/>
<keyword evidence="3" id="KW-1185">Reference proteome</keyword>
<keyword evidence="1" id="KW-0732">Signal</keyword>
<feature type="chain" id="PRO_5031192690" evidence="1">
    <location>
        <begin position="20"/>
        <end position="334"/>
    </location>
</feature>
<evidence type="ECO:0000256" key="1">
    <source>
        <dbReference type="SAM" id="SignalP"/>
    </source>
</evidence>
<organism evidence="2 3">
    <name type="scientific">Hermetia illucens</name>
    <name type="common">Black soldier fly</name>
    <dbReference type="NCBI Taxonomy" id="343691"/>
    <lineage>
        <taxon>Eukaryota</taxon>
        <taxon>Metazoa</taxon>
        <taxon>Ecdysozoa</taxon>
        <taxon>Arthropoda</taxon>
        <taxon>Hexapoda</taxon>
        <taxon>Insecta</taxon>
        <taxon>Pterygota</taxon>
        <taxon>Neoptera</taxon>
        <taxon>Endopterygota</taxon>
        <taxon>Diptera</taxon>
        <taxon>Brachycera</taxon>
        <taxon>Stratiomyomorpha</taxon>
        <taxon>Stratiomyidae</taxon>
        <taxon>Hermetiinae</taxon>
        <taxon>Hermetia</taxon>
    </lineage>
</organism>
<evidence type="ECO:0000313" key="2">
    <source>
        <dbReference type="EMBL" id="CAD7088197.1"/>
    </source>
</evidence>
<reference evidence="2 3" key="1">
    <citation type="submission" date="2020-11" db="EMBL/GenBank/DDBJ databases">
        <authorList>
            <person name="Wallbank WR R."/>
            <person name="Pardo Diaz C."/>
            <person name="Kozak K."/>
            <person name="Martin S."/>
            <person name="Jiggins C."/>
            <person name="Moest M."/>
            <person name="Warren A I."/>
            <person name="Generalovic N T."/>
            <person name="Byers J.R.P. K."/>
            <person name="Montejo-Kovacevich G."/>
            <person name="Yen C E."/>
        </authorList>
    </citation>
    <scope>NUCLEOTIDE SEQUENCE [LARGE SCALE GENOMIC DNA]</scope>
</reference>
<evidence type="ECO:0000313" key="3">
    <source>
        <dbReference type="Proteomes" id="UP000594454"/>
    </source>
</evidence>
<dbReference type="InParanoid" id="A0A7R8UWD2"/>
<feature type="signal peptide" evidence="1">
    <location>
        <begin position="1"/>
        <end position="19"/>
    </location>
</feature>
<accession>A0A7R8UWD2</accession>
<name>A0A7R8UWD2_HERIL</name>
<sequence>MRTHGTILTVLLILTEASGLYLKQEHRNQNADQLIRSWNSFIDKLWMPSSRKAQEGRYKRMDVFNEYEALTMIPTIIKLYKKDLLLESEKNIISDVYGSLWSIIEEEVHRKPQTKVNPVLKTIFDLLEFLRSKQPILGSDTDQNTVRMVPKSAFRKLNIRKFQNDSPSQRLLNLMANLIRATSTATQYNVQQKSSRRILRSAPAPKVHLNLELSDIPITQVSRTTRHALRPTEEDDLTAARMDATLLKLLDGEAQTESFEAYDDYGQPLQENYFEVDEKPYDYAFDDHSDYNMFRPSSYSRSSYENNSIADLLKMMARDRVRSKKLNRRIGFRH</sequence>
<dbReference type="OrthoDB" id="7740656at2759"/>
<gene>
    <name evidence="2" type="ORF">HERILL_LOCUS10844</name>
</gene>
<protein>
    <submittedName>
        <fullName evidence="2">Uncharacterized protein</fullName>
    </submittedName>
</protein>
<dbReference type="Proteomes" id="UP000594454">
    <property type="component" value="Chromosome 4"/>
</dbReference>
<dbReference type="OMA" id="MRTHGTI"/>
<dbReference type="EMBL" id="LR899012">
    <property type="protein sequence ID" value="CAD7088197.1"/>
    <property type="molecule type" value="Genomic_DNA"/>
</dbReference>